<dbReference type="Proteomes" id="UP001732700">
    <property type="component" value="Chromosome 3A"/>
</dbReference>
<sequence length="348" mass="40233">MDKFKEALEVCGLDDLGFVGDPFTWRNHSHTADRYVKERLDRAVASESWRQRFPAFKVMNVDPRHSDHRPVIVDTHGGVGRRKGPARGSLPRFEARWLEEEECRGIVENAWRKGVHLEGKRVAGAVKGVLGELVDWSRNVLGDLEKRICKIKKELELCRRTDISVQQVRREEMLRFKLSRLEDQKEIYWKQRAHVSWLKGGDRNTKFFHSFASERKRMNRVKRLRRDDGVVVEEEAMKEVATNYFTSLFTSSTCTRMNELLEHVEPRVTDAMNEMLCAQFTSKEVVEALDSIGDLKAPGLDGMHSLFYKKFWDIVGEKVTEEVLSVLNGGPMPAEWNETCIVLIPKSQ</sequence>
<protein>
    <submittedName>
        <fullName evidence="1">Uncharacterized protein</fullName>
    </submittedName>
</protein>
<reference evidence="1" key="2">
    <citation type="submission" date="2025-09" db="UniProtKB">
        <authorList>
            <consortium name="EnsemblPlants"/>
        </authorList>
    </citation>
    <scope>IDENTIFICATION</scope>
</reference>
<name>A0ACD5VK05_AVESA</name>
<proteinExistence type="predicted"/>
<evidence type="ECO:0000313" key="2">
    <source>
        <dbReference type="Proteomes" id="UP001732700"/>
    </source>
</evidence>
<keyword evidence="2" id="KW-1185">Reference proteome</keyword>
<evidence type="ECO:0000313" key="1">
    <source>
        <dbReference type="EnsemblPlants" id="AVESA.00010b.r2.3AG0442420.1.CDS.1"/>
    </source>
</evidence>
<accession>A0ACD5VK05</accession>
<reference evidence="1" key="1">
    <citation type="submission" date="2021-05" db="EMBL/GenBank/DDBJ databases">
        <authorList>
            <person name="Scholz U."/>
            <person name="Mascher M."/>
            <person name="Fiebig A."/>
        </authorList>
    </citation>
    <scope>NUCLEOTIDE SEQUENCE [LARGE SCALE GENOMIC DNA]</scope>
</reference>
<organism evidence="1 2">
    <name type="scientific">Avena sativa</name>
    <name type="common">Oat</name>
    <dbReference type="NCBI Taxonomy" id="4498"/>
    <lineage>
        <taxon>Eukaryota</taxon>
        <taxon>Viridiplantae</taxon>
        <taxon>Streptophyta</taxon>
        <taxon>Embryophyta</taxon>
        <taxon>Tracheophyta</taxon>
        <taxon>Spermatophyta</taxon>
        <taxon>Magnoliopsida</taxon>
        <taxon>Liliopsida</taxon>
        <taxon>Poales</taxon>
        <taxon>Poaceae</taxon>
        <taxon>BOP clade</taxon>
        <taxon>Pooideae</taxon>
        <taxon>Poodae</taxon>
        <taxon>Poeae</taxon>
        <taxon>Poeae Chloroplast Group 1 (Aveneae type)</taxon>
        <taxon>Aveninae</taxon>
        <taxon>Avena</taxon>
    </lineage>
</organism>
<dbReference type="EnsemblPlants" id="AVESA.00010b.r2.3AG0442420.1">
    <property type="protein sequence ID" value="AVESA.00010b.r2.3AG0442420.1.CDS.1"/>
    <property type="gene ID" value="AVESA.00010b.r2.3AG0442420"/>
</dbReference>